<evidence type="ECO:0000313" key="2">
    <source>
        <dbReference type="EMBL" id="BES95386.1"/>
    </source>
</evidence>
<name>A0ABN7AWZ1_9HEMI</name>
<dbReference type="EMBL" id="AP028914">
    <property type="protein sequence ID" value="BES95386.1"/>
    <property type="molecule type" value="Genomic_DNA"/>
</dbReference>
<protein>
    <submittedName>
        <fullName evidence="2">Nitrogen permease regulator 2</fullName>
    </submittedName>
</protein>
<dbReference type="Pfam" id="PF06218">
    <property type="entry name" value="NPR2"/>
    <property type="match status" value="2"/>
</dbReference>
<gene>
    <name evidence="2" type="ORF">NTJ_08195</name>
</gene>
<dbReference type="PANTHER" id="PTHR12991:SF10">
    <property type="entry name" value="GATOR COMPLEX PROTEIN NPRL2"/>
    <property type="match status" value="1"/>
</dbReference>
<sequence length="395" mass="45117">MDKNAFFEGCGKEGPIRCIFFCEFHPTTGPKISVQVPADFISKDTFEAVSVYLITKAQLLRSTLTVTFSGIKILGYPVRIENKKYPRNAYHFNICFVCDAWARTAQYETVVKKLSEFLTVLEVENGFLSQWEENPMNAIRLEKMMTQALHDLNSTGKCTISEGCSTTHLKVTKLRPDPAPVLDHQVPVVVDNLDAYESEQWDLTTQQILPYIDSMNHVAKIAALADVENNLVRTCLQNLVYYGVISMVPIFQYSNCYAVTSKLKKLAHDKKLQDDCLRAVSRSSWQLPNFRDIFRLYCSMNHGTTVKDLCLRFNLQAMKVDERKLVQFGLVEKIIRRIHKYPTIVMEGLTGEAVSLYPYFTGGFNVDEICCRLSMSTLHLETLVEKDHNVTVVYR</sequence>
<accession>A0ABN7AWZ1</accession>
<organism evidence="2 3">
    <name type="scientific">Nesidiocoris tenuis</name>
    <dbReference type="NCBI Taxonomy" id="355587"/>
    <lineage>
        <taxon>Eukaryota</taxon>
        <taxon>Metazoa</taxon>
        <taxon>Ecdysozoa</taxon>
        <taxon>Arthropoda</taxon>
        <taxon>Hexapoda</taxon>
        <taxon>Insecta</taxon>
        <taxon>Pterygota</taxon>
        <taxon>Neoptera</taxon>
        <taxon>Paraneoptera</taxon>
        <taxon>Hemiptera</taxon>
        <taxon>Heteroptera</taxon>
        <taxon>Panheteroptera</taxon>
        <taxon>Cimicomorpha</taxon>
        <taxon>Miridae</taxon>
        <taxon>Dicyphina</taxon>
        <taxon>Nesidiocoris</taxon>
    </lineage>
</organism>
<dbReference type="Proteomes" id="UP001307889">
    <property type="component" value="Chromosome 6"/>
</dbReference>
<evidence type="ECO:0000313" key="3">
    <source>
        <dbReference type="Proteomes" id="UP001307889"/>
    </source>
</evidence>
<proteinExistence type="inferred from homology"/>
<reference evidence="2 3" key="1">
    <citation type="submission" date="2023-09" db="EMBL/GenBank/DDBJ databases">
        <title>Nesidiocoris tenuis whole genome shotgun sequence.</title>
        <authorList>
            <person name="Shibata T."/>
            <person name="Shimoda M."/>
            <person name="Kobayashi T."/>
            <person name="Uehara T."/>
        </authorList>
    </citation>
    <scope>NUCLEOTIDE SEQUENCE [LARGE SCALE GENOMIC DNA]</scope>
    <source>
        <strain evidence="2 3">Japan</strain>
    </source>
</reference>
<dbReference type="InterPro" id="IPR009348">
    <property type="entry name" value="NPR2-like"/>
</dbReference>
<comment type="similarity">
    <text evidence="1">Belongs to the NPR2 family.</text>
</comment>
<keyword evidence="3" id="KW-1185">Reference proteome</keyword>
<evidence type="ECO:0000256" key="1">
    <source>
        <dbReference type="ARBA" id="ARBA00008433"/>
    </source>
</evidence>
<dbReference type="PANTHER" id="PTHR12991">
    <property type="entry name" value="NITROGEN PERMEASE REGULATOR 2/TUMOR SUPPRESSOR CANDIDATE 4"/>
    <property type="match status" value="1"/>
</dbReference>